<sequence length="258" mass="31070">MGWSQVVRFLNKGVQRRPFRRLRGQPHHQWNTLKTQLDQLVRSDRLELTLPRARELQQYAEELIHFAKQNTPESSLITESLIVTPAARRKLYHELCPLYANRPFFYTRVVNQHRLRMRDAAPMAYLEFVDRPGELRPARPVGFERKKYIWEQMKATRRARRQWWNHARKLGLIDEATGEVIEDIEVLRQKTPAEWEDSDSDEEEDEEEGRRKDDKEDESFPFRMVSAPKRSLEPFYVDLPPPTERFRKQKFVQKRFRP</sequence>
<dbReference type="GO" id="GO:0022625">
    <property type="term" value="C:cytosolic large ribosomal subunit"/>
    <property type="evidence" value="ECO:0007669"/>
    <property type="project" value="TreeGrafter"/>
</dbReference>
<feature type="compositionally biased region" description="Basic and acidic residues" evidence="4">
    <location>
        <begin position="208"/>
        <end position="220"/>
    </location>
</feature>
<dbReference type="InterPro" id="IPR036373">
    <property type="entry name" value="Ribosomal_bL17_sf"/>
</dbReference>
<feature type="region of interest" description="Disordered" evidence="4">
    <location>
        <begin position="192"/>
        <end position="226"/>
    </location>
</feature>
<evidence type="ECO:0000313" key="5">
    <source>
        <dbReference type="EMBL" id="PHJ19724.1"/>
    </source>
</evidence>
<dbReference type="InterPro" id="IPR000456">
    <property type="entry name" value="Ribosomal_bL17"/>
</dbReference>
<protein>
    <submittedName>
        <fullName evidence="5">Ribosomal protein l17</fullName>
    </submittedName>
</protein>
<dbReference type="VEuPathDB" id="ToxoDB:CSUI_006447"/>
<evidence type="ECO:0000256" key="1">
    <source>
        <dbReference type="ARBA" id="ARBA00008777"/>
    </source>
</evidence>
<dbReference type="PANTHER" id="PTHR14413">
    <property type="entry name" value="RIBOSOMAL PROTEIN L17"/>
    <property type="match status" value="1"/>
</dbReference>
<gene>
    <name evidence="5" type="ORF">CSUI_006447</name>
</gene>
<keyword evidence="3" id="KW-0687">Ribonucleoprotein</keyword>
<dbReference type="Pfam" id="PF01196">
    <property type="entry name" value="Ribosomal_L17"/>
    <property type="match status" value="1"/>
</dbReference>
<comment type="caution">
    <text evidence="5">The sequence shown here is derived from an EMBL/GenBank/DDBJ whole genome shotgun (WGS) entry which is preliminary data.</text>
</comment>
<reference evidence="5 6" key="1">
    <citation type="journal article" date="2017" name="Int. J. Parasitol.">
        <title>The genome of the protozoan parasite Cystoisospora suis and a reverse vaccinology approach to identify vaccine candidates.</title>
        <authorList>
            <person name="Palmieri N."/>
            <person name="Shrestha A."/>
            <person name="Ruttkowski B."/>
            <person name="Beck T."/>
            <person name="Vogl C."/>
            <person name="Tomley F."/>
            <person name="Blake D.P."/>
            <person name="Joachim A."/>
        </authorList>
    </citation>
    <scope>NUCLEOTIDE SEQUENCE [LARGE SCALE GENOMIC DNA]</scope>
    <source>
        <strain evidence="5 6">Wien I</strain>
    </source>
</reference>
<dbReference type="GeneID" id="94429818"/>
<evidence type="ECO:0000313" key="6">
    <source>
        <dbReference type="Proteomes" id="UP000221165"/>
    </source>
</evidence>
<organism evidence="5 6">
    <name type="scientific">Cystoisospora suis</name>
    <dbReference type="NCBI Taxonomy" id="483139"/>
    <lineage>
        <taxon>Eukaryota</taxon>
        <taxon>Sar</taxon>
        <taxon>Alveolata</taxon>
        <taxon>Apicomplexa</taxon>
        <taxon>Conoidasida</taxon>
        <taxon>Coccidia</taxon>
        <taxon>Eucoccidiorida</taxon>
        <taxon>Eimeriorina</taxon>
        <taxon>Sarcocystidae</taxon>
        <taxon>Cystoisospora</taxon>
    </lineage>
</organism>
<comment type="similarity">
    <text evidence="1">Belongs to the bacterial ribosomal protein bL17 family.</text>
</comment>
<proteinExistence type="inferred from homology"/>
<evidence type="ECO:0000256" key="2">
    <source>
        <dbReference type="ARBA" id="ARBA00022980"/>
    </source>
</evidence>
<evidence type="ECO:0000256" key="4">
    <source>
        <dbReference type="SAM" id="MobiDB-lite"/>
    </source>
</evidence>
<dbReference type="AlphaFoldDB" id="A0A2C6KU38"/>
<dbReference type="GO" id="GO:0006412">
    <property type="term" value="P:translation"/>
    <property type="evidence" value="ECO:0007669"/>
    <property type="project" value="InterPro"/>
</dbReference>
<keyword evidence="2 5" id="KW-0689">Ribosomal protein</keyword>
<dbReference type="SUPFAM" id="SSF64263">
    <property type="entry name" value="Prokaryotic ribosomal protein L17"/>
    <property type="match status" value="1"/>
</dbReference>
<accession>A0A2C6KU38</accession>
<dbReference type="GO" id="GO:0003735">
    <property type="term" value="F:structural constituent of ribosome"/>
    <property type="evidence" value="ECO:0007669"/>
    <property type="project" value="InterPro"/>
</dbReference>
<feature type="compositionally biased region" description="Acidic residues" evidence="4">
    <location>
        <begin position="194"/>
        <end position="207"/>
    </location>
</feature>
<dbReference type="Gene3D" id="3.90.1030.10">
    <property type="entry name" value="Ribosomal protein L17"/>
    <property type="match status" value="1"/>
</dbReference>
<evidence type="ECO:0000256" key="3">
    <source>
        <dbReference type="ARBA" id="ARBA00023274"/>
    </source>
</evidence>
<dbReference type="RefSeq" id="XP_067921420.1">
    <property type="nucleotide sequence ID" value="XM_068066607.1"/>
</dbReference>
<dbReference type="Proteomes" id="UP000221165">
    <property type="component" value="Unassembled WGS sequence"/>
</dbReference>
<dbReference type="OrthoDB" id="275000at2759"/>
<dbReference type="PANTHER" id="PTHR14413:SF16">
    <property type="entry name" value="LARGE RIBOSOMAL SUBUNIT PROTEIN BL17M"/>
    <property type="match status" value="1"/>
</dbReference>
<name>A0A2C6KU38_9APIC</name>
<dbReference type="EMBL" id="MIGC01003260">
    <property type="protein sequence ID" value="PHJ19724.1"/>
    <property type="molecule type" value="Genomic_DNA"/>
</dbReference>
<keyword evidence="6" id="KW-1185">Reference proteome</keyword>